<reference evidence="1 2" key="1">
    <citation type="submission" date="2020-11" db="EMBL/GenBank/DDBJ databases">
        <title>Complete genome sequence unveiled secondary metabolic potentials in Streptomyces solisilvae HNM0141.</title>
        <authorList>
            <person name="Huang X."/>
        </authorList>
    </citation>
    <scope>NUCLEOTIDE SEQUENCE [LARGE SCALE GENOMIC DNA]</scope>
    <source>
        <strain evidence="1 2">HNM0141</strain>
    </source>
</reference>
<name>A0ABX6W209_STRMQ</name>
<protein>
    <submittedName>
        <fullName evidence="1">Uncharacterized protein</fullName>
    </submittedName>
</protein>
<evidence type="ECO:0000313" key="2">
    <source>
        <dbReference type="Proteomes" id="UP000663421"/>
    </source>
</evidence>
<dbReference type="Proteomes" id="UP000663421">
    <property type="component" value="Chromosome"/>
</dbReference>
<keyword evidence="2" id="KW-1185">Reference proteome</keyword>
<gene>
    <name evidence="1" type="ORF">I1A49_12020</name>
</gene>
<dbReference type="EMBL" id="CP065050">
    <property type="protein sequence ID" value="QPI55548.1"/>
    <property type="molecule type" value="Genomic_DNA"/>
</dbReference>
<evidence type="ECO:0000313" key="1">
    <source>
        <dbReference type="EMBL" id="QPI55548.1"/>
    </source>
</evidence>
<proteinExistence type="predicted"/>
<accession>A0ABX6W209</accession>
<sequence>METNYGSLLRKSLLEFREGTISLARLVSDVDSIWESLEPSAAKDSIRGDWWTLEQVLAVDVIDRGLDTLPPDATQQVAEALQGLESASRDLG</sequence>
<organism evidence="1 2">
    <name type="scientific">Streptomyces malaysiensis</name>
    <dbReference type="NCBI Taxonomy" id="92644"/>
    <lineage>
        <taxon>Bacteria</taxon>
        <taxon>Bacillati</taxon>
        <taxon>Actinomycetota</taxon>
        <taxon>Actinomycetes</taxon>
        <taxon>Kitasatosporales</taxon>
        <taxon>Streptomycetaceae</taxon>
        <taxon>Streptomyces</taxon>
        <taxon>Streptomyces violaceusniger group</taxon>
    </lineage>
</organism>